<keyword evidence="2" id="KW-1185">Reference proteome</keyword>
<dbReference type="AlphaFoldDB" id="A0A4C1UKB7"/>
<comment type="caution">
    <text evidence="1">The sequence shown here is derived from an EMBL/GenBank/DDBJ whole genome shotgun (WGS) entry which is preliminary data.</text>
</comment>
<accession>A0A4C1UKB7</accession>
<dbReference type="OrthoDB" id="8123886at2759"/>
<evidence type="ECO:0000313" key="1">
    <source>
        <dbReference type="EMBL" id="GBP26875.1"/>
    </source>
</evidence>
<organism evidence="1 2">
    <name type="scientific">Eumeta variegata</name>
    <name type="common">Bagworm moth</name>
    <name type="synonym">Eumeta japonica</name>
    <dbReference type="NCBI Taxonomy" id="151549"/>
    <lineage>
        <taxon>Eukaryota</taxon>
        <taxon>Metazoa</taxon>
        <taxon>Ecdysozoa</taxon>
        <taxon>Arthropoda</taxon>
        <taxon>Hexapoda</taxon>
        <taxon>Insecta</taxon>
        <taxon>Pterygota</taxon>
        <taxon>Neoptera</taxon>
        <taxon>Endopterygota</taxon>
        <taxon>Lepidoptera</taxon>
        <taxon>Glossata</taxon>
        <taxon>Ditrysia</taxon>
        <taxon>Tineoidea</taxon>
        <taxon>Psychidae</taxon>
        <taxon>Oiketicinae</taxon>
        <taxon>Eumeta</taxon>
    </lineage>
</organism>
<evidence type="ECO:0000313" key="2">
    <source>
        <dbReference type="Proteomes" id="UP000299102"/>
    </source>
</evidence>
<protein>
    <submittedName>
        <fullName evidence="1">Uncharacterized protein</fullName>
    </submittedName>
</protein>
<proteinExistence type="predicted"/>
<dbReference type="Proteomes" id="UP000299102">
    <property type="component" value="Unassembled WGS sequence"/>
</dbReference>
<name>A0A4C1UKB7_EUMVA</name>
<dbReference type="EMBL" id="BGZK01000186">
    <property type="protein sequence ID" value="GBP26875.1"/>
    <property type="molecule type" value="Genomic_DNA"/>
</dbReference>
<gene>
    <name evidence="1" type="ORF">EVAR_16455_1</name>
</gene>
<sequence length="131" mass="14398">MAKVVLGLLKVIPTEIGTDNIKADLKRQGHLVHAVHRMHRRDGPALVCGLSGITVDTPYKRGIPGQSHRCQLYDHAAANYNTQLRCVKCLVSYWTNDFDRTKETGGVRAKPNSRAAGGDEFRPAPSLGCNF</sequence>
<reference evidence="1 2" key="1">
    <citation type="journal article" date="2019" name="Commun. Biol.">
        <title>The bagworm genome reveals a unique fibroin gene that provides high tensile strength.</title>
        <authorList>
            <person name="Kono N."/>
            <person name="Nakamura H."/>
            <person name="Ohtoshi R."/>
            <person name="Tomita M."/>
            <person name="Numata K."/>
            <person name="Arakawa K."/>
        </authorList>
    </citation>
    <scope>NUCLEOTIDE SEQUENCE [LARGE SCALE GENOMIC DNA]</scope>
</reference>